<feature type="transmembrane region" description="Helical" evidence="1">
    <location>
        <begin position="95"/>
        <end position="115"/>
    </location>
</feature>
<evidence type="ECO:0000313" key="3">
    <source>
        <dbReference type="Proteomes" id="UP000277582"/>
    </source>
</evidence>
<dbReference type="Proteomes" id="UP000277582">
    <property type="component" value="Unassembled WGS sequence"/>
</dbReference>
<keyword evidence="1" id="KW-0472">Membrane</keyword>
<sequence length="125" mass="13966">MAAGREAIKWGIGAIIVGISSYIMDAYLFHRGTAWPLTNSFFLASLFYSIFIKRMNPEDPSSRIVLAVSGPIVFGSAISLMLLLKRTYNADPWFIIFSFSVTMLPYAVAVLAYTMKRIKAKQDSQ</sequence>
<keyword evidence="1" id="KW-1133">Transmembrane helix</keyword>
<dbReference type="EMBL" id="RCOS01000135">
    <property type="protein sequence ID" value="RSN72906.1"/>
    <property type="molecule type" value="Genomic_DNA"/>
</dbReference>
<keyword evidence="1" id="KW-0812">Transmembrane</keyword>
<reference evidence="2 3" key="1">
    <citation type="submission" date="2018-10" db="EMBL/GenBank/DDBJ databases">
        <title>Co-occurring genomic capacity for anaerobic methane metabolism and dissimilatory sulfite reduction discovered in the Korarchaeota.</title>
        <authorList>
            <person name="Mckay L.J."/>
            <person name="Dlakic M."/>
            <person name="Fields M.W."/>
            <person name="Delmont T.O."/>
            <person name="Eren A.M."/>
            <person name="Jay Z.J."/>
            <person name="Klingelsmith K.B."/>
            <person name="Rusch D.B."/>
            <person name="Inskeep W.P."/>
        </authorList>
    </citation>
    <scope>NUCLEOTIDE SEQUENCE [LARGE SCALE GENOMIC DNA]</scope>
    <source>
        <strain evidence="2 3">MDKW</strain>
    </source>
</reference>
<dbReference type="AlphaFoldDB" id="A0A429GGL7"/>
<name>A0A429GGL7_9CREN</name>
<protein>
    <submittedName>
        <fullName evidence="2">Uncharacterized protein</fullName>
    </submittedName>
</protein>
<feature type="transmembrane region" description="Helical" evidence="1">
    <location>
        <begin position="7"/>
        <end position="28"/>
    </location>
</feature>
<proteinExistence type="predicted"/>
<evidence type="ECO:0000313" key="2">
    <source>
        <dbReference type="EMBL" id="RSN72906.1"/>
    </source>
</evidence>
<dbReference type="RefSeq" id="WP_125672192.1">
    <property type="nucleotide sequence ID" value="NZ_RCOS01000135.1"/>
</dbReference>
<gene>
    <name evidence="2" type="ORF">D6D85_11975</name>
</gene>
<feature type="transmembrane region" description="Helical" evidence="1">
    <location>
        <begin position="64"/>
        <end position="83"/>
    </location>
</feature>
<organism evidence="2 3">
    <name type="scientific">Candidatus Methanodesulfokora washburnensis</name>
    <dbReference type="NCBI Taxonomy" id="2478471"/>
    <lineage>
        <taxon>Archaea</taxon>
        <taxon>Thermoproteota</taxon>
        <taxon>Candidatus Korarchaeia</taxon>
        <taxon>Candidatus Korarchaeia incertae sedis</taxon>
        <taxon>Candidatus Methanodesulfokora</taxon>
    </lineage>
</organism>
<accession>A0A429GGL7</accession>
<feature type="transmembrane region" description="Helical" evidence="1">
    <location>
        <begin position="34"/>
        <end position="52"/>
    </location>
</feature>
<evidence type="ECO:0000256" key="1">
    <source>
        <dbReference type="SAM" id="Phobius"/>
    </source>
</evidence>
<comment type="caution">
    <text evidence="2">The sequence shown here is derived from an EMBL/GenBank/DDBJ whole genome shotgun (WGS) entry which is preliminary data.</text>
</comment>
<keyword evidence="3" id="KW-1185">Reference proteome</keyword>